<evidence type="ECO:0000313" key="3">
    <source>
        <dbReference type="EMBL" id="KAJ7764693.1"/>
    </source>
</evidence>
<evidence type="ECO:0000259" key="2">
    <source>
        <dbReference type="Pfam" id="PF00561"/>
    </source>
</evidence>
<sequence>MPPRISSYLPYLPLLVPSLVAGYYALASQATSNVNQLYPPVEPGLASLPLNSRARVVYSEDWLEGGAYVNLPKGRVRYWLVGPTSGKKVVFIHGLTTPSLIFQRLVPILVAAGYQVLLYDLYGRGYSDAPKNINYDAHLYVTQLALLMQHVGWERARLVGFSMGGAIAAAVVAAFPKLVEREVVLIASAGAAETSPAPLRSIRNLPFIEGLTMRGVLSNVVKIPPTGETPLNEIVRLQAASLRGFAHAVISSLHDGPISHARWMFRVPAWCGRRVLFVHGTRDTVVPPRSSPFLRSLIDSVPAETSSGGMNSESIDGGKVQTELVSIEGAGHDLTWTRAEEVGKAIVSFLEEK</sequence>
<evidence type="ECO:0000256" key="1">
    <source>
        <dbReference type="SAM" id="SignalP"/>
    </source>
</evidence>
<keyword evidence="4" id="KW-1185">Reference proteome</keyword>
<evidence type="ECO:0000313" key="4">
    <source>
        <dbReference type="Proteomes" id="UP001215598"/>
    </source>
</evidence>
<dbReference type="PANTHER" id="PTHR43194:SF2">
    <property type="entry name" value="PEROXISOMAL MEMBRANE PROTEIN LPX1"/>
    <property type="match status" value="1"/>
</dbReference>
<dbReference type="PRINTS" id="PR00412">
    <property type="entry name" value="EPOXHYDRLASE"/>
</dbReference>
<dbReference type="PRINTS" id="PR00111">
    <property type="entry name" value="ABHYDROLASE"/>
</dbReference>
<gene>
    <name evidence="3" type="ORF">B0H16DRAFT_1413532</name>
</gene>
<organism evidence="3 4">
    <name type="scientific">Mycena metata</name>
    <dbReference type="NCBI Taxonomy" id="1033252"/>
    <lineage>
        <taxon>Eukaryota</taxon>
        <taxon>Fungi</taxon>
        <taxon>Dikarya</taxon>
        <taxon>Basidiomycota</taxon>
        <taxon>Agaricomycotina</taxon>
        <taxon>Agaricomycetes</taxon>
        <taxon>Agaricomycetidae</taxon>
        <taxon>Agaricales</taxon>
        <taxon>Marasmiineae</taxon>
        <taxon>Mycenaceae</taxon>
        <taxon>Mycena</taxon>
    </lineage>
</organism>
<feature type="domain" description="AB hydrolase-1" evidence="2">
    <location>
        <begin position="89"/>
        <end position="188"/>
    </location>
</feature>
<dbReference type="GO" id="GO:0003824">
    <property type="term" value="F:catalytic activity"/>
    <property type="evidence" value="ECO:0007669"/>
    <property type="project" value="InterPro"/>
</dbReference>
<dbReference type="Proteomes" id="UP001215598">
    <property type="component" value="Unassembled WGS sequence"/>
</dbReference>
<dbReference type="InterPro" id="IPR000073">
    <property type="entry name" value="AB_hydrolase_1"/>
</dbReference>
<proteinExistence type="predicted"/>
<dbReference type="EMBL" id="JARKIB010000027">
    <property type="protein sequence ID" value="KAJ7764693.1"/>
    <property type="molecule type" value="Genomic_DNA"/>
</dbReference>
<protein>
    <submittedName>
        <fullName evidence="3">Alpha/beta-hydrolase</fullName>
    </submittedName>
</protein>
<dbReference type="SUPFAM" id="SSF53474">
    <property type="entry name" value="alpha/beta-Hydrolases"/>
    <property type="match status" value="1"/>
</dbReference>
<dbReference type="Gene3D" id="3.40.50.1820">
    <property type="entry name" value="alpha/beta hydrolase"/>
    <property type="match status" value="1"/>
</dbReference>
<dbReference type="InterPro" id="IPR000639">
    <property type="entry name" value="Epox_hydrolase-like"/>
</dbReference>
<keyword evidence="1" id="KW-0732">Signal</keyword>
<dbReference type="InterPro" id="IPR050228">
    <property type="entry name" value="Carboxylesterase_BioH"/>
</dbReference>
<dbReference type="InterPro" id="IPR029058">
    <property type="entry name" value="AB_hydrolase_fold"/>
</dbReference>
<dbReference type="Pfam" id="PF00561">
    <property type="entry name" value="Abhydrolase_1"/>
    <property type="match status" value="1"/>
</dbReference>
<comment type="caution">
    <text evidence="3">The sequence shown here is derived from an EMBL/GenBank/DDBJ whole genome shotgun (WGS) entry which is preliminary data.</text>
</comment>
<name>A0AAD7JGX3_9AGAR</name>
<feature type="chain" id="PRO_5041908424" evidence="1">
    <location>
        <begin position="22"/>
        <end position="353"/>
    </location>
</feature>
<reference evidence="3" key="1">
    <citation type="submission" date="2023-03" db="EMBL/GenBank/DDBJ databases">
        <title>Massive genome expansion in bonnet fungi (Mycena s.s.) driven by repeated elements and novel gene families across ecological guilds.</title>
        <authorList>
            <consortium name="Lawrence Berkeley National Laboratory"/>
            <person name="Harder C.B."/>
            <person name="Miyauchi S."/>
            <person name="Viragh M."/>
            <person name="Kuo A."/>
            <person name="Thoen E."/>
            <person name="Andreopoulos B."/>
            <person name="Lu D."/>
            <person name="Skrede I."/>
            <person name="Drula E."/>
            <person name="Henrissat B."/>
            <person name="Morin E."/>
            <person name="Kohler A."/>
            <person name="Barry K."/>
            <person name="LaButti K."/>
            <person name="Morin E."/>
            <person name="Salamov A."/>
            <person name="Lipzen A."/>
            <person name="Mereny Z."/>
            <person name="Hegedus B."/>
            <person name="Baldrian P."/>
            <person name="Stursova M."/>
            <person name="Weitz H."/>
            <person name="Taylor A."/>
            <person name="Grigoriev I.V."/>
            <person name="Nagy L.G."/>
            <person name="Martin F."/>
            <person name="Kauserud H."/>
        </authorList>
    </citation>
    <scope>NUCLEOTIDE SEQUENCE</scope>
    <source>
        <strain evidence="3">CBHHK182m</strain>
    </source>
</reference>
<dbReference type="PANTHER" id="PTHR43194">
    <property type="entry name" value="HYDROLASE ALPHA/BETA FOLD FAMILY"/>
    <property type="match status" value="1"/>
</dbReference>
<accession>A0AAD7JGX3</accession>
<dbReference type="AlphaFoldDB" id="A0AAD7JGX3"/>
<feature type="signal peptide" evidence="1">
    <location>
        <begin position="1"/>
        <end position="21"/>
    </location>
</feature>